<dbReference type="PATRIC" id="fig|1768241.3.peg.3197"/>
<accession>A0A132BWE1</accession>
<gene>
    <name evidence="3" type="ORF">TRIHO_30570</name>
</gene>
<keyword evidence="1" id="KW-0472">Membrane</keyword>
<dbReference type="EMBL" id="LPUY01000079">
    <property type="protein sequence ID" value="KUP92040.1"/>
    <property type="molecule type" value="Genomic_DNA"/>
</dbReference>
<feature type="transmembrane region" description="Helical" evidence="1">
    <location>
        <begin position="40"/>
        <end position="61"/>
    </location>
</feature>
<comment type="caution">
    <text evidence="3">The sequence shown here is derived from an EMBL/GenBank/DDBJ whole genome shotgun (WGS) entry which is preliminary data.</text>
</comment>
<feature type="transmembrane region" description="Helical" evidence="1">
    <location>
        <begin position="200"/>
        <end position="228"/>
    </location>
</feature>
<keyword evidence="1" id="KW-1133">Transmembrane helix</keyword>
<dbReference type="CDD" id="cd03509">
    <property type="entry name" value="DesA_FADS-like"/>
    <property type="match status" value="1"/>
</dbReference>
<sequence>MRDLTEEDRLAAEQAQQTVEIDPAPVDAAARAALPQRAEWGTFVLILACHLIWGGALFGLAQLSQSAAVLVIGVMVVLHSSLCHEVLHGHPFRNRLLNEALVFLPLNLCVPFGRFRDTHLQHHQDENLTDPYDDPESNFQDPAVWAQLPVWHRSLLRVNNTLMGRMVLGPVIGQLCFMRLDLDLARRGQPGIARDWALHGIGVLLVIGMVALSSLPFWAYCLGAYLGLAVLKIRTYLEHQAHLDQNGRTAIVEGRGLLGGVLGFLFLHNNLHIVHHLYPGVPWHQMPALYRRHRQSFQTRNDGYVLDSYASVFRRYLFKAKDPVPHPHWNSAE</sequence>
<dbReference type="InterPro" id="IPR005804">
    <property type="entry name" value="FA_desaturase_dom"/>
</dbReference>
<dbReference type="AlphaFoldDB" id="A0A132BWE1"/>
<protein>
    <submittedName>
        <fullName evidence="3">Fatty acid desaturase</fullName>
    </submittedName>
</protein>
<evidence type="ECO:0000259" key="2">
    <source>
        <dbReference type="Pfam" id="PF00487"/>
    </source>
</evidence>
<evidence type="ECO:0000313" key="4">
    <source>
        <dbReference type="Proteomes" id="UP000068382"/>
    </source>
</evidence>
<keyword evidence="4" id="KW-1185">Reference proteome</keyword>
<dbReference type="OrthoDB" id="784276at2"/>
<dbReference type="Pfam" id="PF00487">
    <property type="entry name" value="FA_desaturase"/>
    <property type="match status" value="1"/>
</dbReference>
<keyword evidence="1" id="KW-0812">Transmembrane</keyword>
<proteinExistence type="predicted"/>
<name>A0A132BWE1_9RHOB</name>
<evidence type="ECO:0000313" key="3">
    <source>
        <dbReference type="EMBL" id="KUP92040.1"/>
    </source>
</evidence>
<feature type="domain" description="Fatty acid desaturase" evidence="2">
    <location>
        <begin position="69"/>
        <end position="304"/>
    </location>
</feature>
<dbReference type="GO" id="GO:0006629">
    <property type="term" value="P:lipid metabolic process"/>
    <property type="evidence" value="ECO:0007669"/>
    <property type="project" value="InterPro"/>
</dbReference>
<evidence type="ECO:0000256" key="1">
    <source>
        <dbReference type="SAM" id="Phobius"/>
    </source>
</evidence>
<dbReference type="Proteomes" id="UP000068382">
    <property type="component" value="Unassembled WGS sequence"/>
</dbReference>
<feature type="transmembrane region" description="Helical" evidence="1">
    <location>
        <begin position="67"/>
        <end position="87"/>
    </location>
</feature>
<organism evidence="3 4">
    <name type="scientific">Tritonibacter horizontis</name>
    <dbReference type="NCBI Taxonomy" id="1768241"/>
    <lineage>
        <taxon>Bacteria</taxon>
        <taxon>Pseudomonadati</taxon>
        <taxon>Pseudomonadota</taxon>
        <taxon>Alphaproteobacteria</taxon>
        <taxon>Rhodobacterales</taxon>
        <taxon>Paracoccaceae</taxon>
        <taxon>Tritonibacter</taxon>
    </lineage>
</organism>
<reference evidence="3 4" key="1">
    <citation type="submission" date="2015-12" db="EMBL/GenBank/DDBJ databases">
        <title>Genome sequence of the marine Rhodobacteraceae strain O3.65, Candidatus Tritonibacter horizontis.</title>
        <authorList>
            <person name="Poehlein A."/>
            <person name="Giebel H.A."/>
            <person name="Voget S."/>
            <person name="Brinkhoff T."/>
        </authorList>
    </citation>
    <scope>NUCLEOTIDE SEQUENCE [LARGE SCALE GENOMIC DNA]</scope>
    <source>
        <strain evidence="3 4">O3.65</strain>
    </source>
</reference>
<dbReference type="RefSeq" id="WP_082705159.1">
    <property type="nucleotide sequence ID" value="NZ_LPUY01000079.1"/>
</dbReference>